<dbReference type="OrthoDB" id="748915at2"/>
<protein>
    <submittedName>
        <fullName evidence="1">Uncharacterized protein</fullName>
    </submittedName>
</protein>
<name>R9GXA5_9SPHI</name>
<keyword evidence="2" id="KW-1185">Reference proteome</keyword>
<dbReference type="RefSeq" id="WP_016193772.1">
    <property type="nucleotide sequence ID" value="NZ_AQPN01000020.1"/>
</dbReference>
<accession>R9GXA5</accession>
<reference evidence="1 2" key="1">
    <citation type="journal article" date="2013" name="Genome Announc.">
        <title>Draft Genome Sequence of Arcticibacter svalbardensis Strain MN12-7T, a Member of the Family Sphingobacteriaceae Isolated from an Arctic Soil Sample.</title>
        <authorList>
            <person name="Shivaji S."/>
            <person name="Ara S."/>
            <person name="Prasad S."/>
            <person name="Manasa B.P."/>
            <person name="Begum Z."/>
            <person name="Singh A."/>
            <person name="Kumar Pinnaka A."/>
        </authorList>
    </citation>
    <scope>NUCLEOTIDE SEQUENCE [LARGE SCALE GENOMIC DNA]</scope>
    <source>
        <strain evidence="1 2">MN12-7</strain>
    </source>
</reference>
<sequence>MKGVRKDRLSNYIQLPDPTTISPDYSSFYYVIEAYDATPGHEYKKVMSIENSSVSFIDYSGDFSYSWVPGNIISFGIGPPPTDSSTTIRNPQLLFQRKVQ</sequence>
<proteinExistence type="predicted"/>
<evidence type="ECO:0000313" key="1">
    <source>
        <dbReference type="EMBL" id="EOR96288.1"/>
    </source>
</evidence>
<dbReference type="STRING" id="1150600.ADIARSV_0523"/>
<dbReference type="AlphaFoldDB" id="R9GXA5"/>
<organism evidence="1 2">
    <name type="scientific">Arcticibacter svalbardensis MN12-7</name>
    <dbReference type="NCBI Taxonomy" id="1150600"/>
    <lineage>
        <taxon>Bacteria</taxon>
        <taxon>Pseudomonadati</taxon>
        <taxon>Bacteroidota</taxon>
        <taxon>Sphingobacteriia</taxon>
        <taxon>Sphingobacteriales</taxon>
        <taxon>Sphingobacteriaceae</taxon>
        <taxon>Arcticibacter</taxon>
    </lineage>
</organism>
<gene>
    <name evidence="1" type="ORF">ADIARSV_0523</name>
</gene>
<evidence type="ECO:0000313" key="2">
    <source>
        <dbReference type="Proteomes" id="UP000014174"/>
    </source>
</evidence>
<dbReference type="Proteomes" id="UP000014174">
    <property type="component" value="Unassembled WGS sequence"/>
</dbReference>
<comment type="caution">
    <text evidence="1">The sequence shown here is derived from an EMBL/GenBank/DDBJ whole genome shotgun (WGS) entry which is preliminary data.</text>
</comment>
<dbReference type="EMBL" id="AQPN01000020">
    <property type="protein sequence ID" value="EOR96288.1"/>
    <property type="molecule type" value="Genomic_DNA"/>
</dbReference>